<dbReference type="Proteomes" id="UP000053477">
    <property type="component" value="Unassembled WGS sequence"/>
</dbReference>
<dbReference type="InterPro" id="IPR012337">
    <property type="entry name" value="RNaseH-like_sf"/>
</dbReference>
<feature type="domain" description="Piwi" evidence="4">
    <location>
        <begin position="621"/>
        <end position="929"/>
    </location>
</feature>
<dbReference type="InterPro" id="IPR003165">
    <property type="entry name" value="Piwi"/>
</dbReference>
<dbReference type="InterPro" id="IPR032472">
    <property type="entry name" value="ArgoL2"/>
</dbReference>
<dbReference type="Pfam" id="PF02170">
    <property type="entry name" value="PAZ"/>
    <property type="match status" value="1"/>
</dbReference>
<dbReference type="Pfam" id="PF08699">
    <property type="entry name" value="ArgoL1"/>
    <property type="match status" value="1"/>
</dbReference>
<evidence type="ECO:0000256" key="2">
    <source>
        <dbReference type="SAM" id="MobiDB-lite"/>
    </source>
</evidence>
<evidence type="ECO:0000259" key="3">
    <source>
        <dbReference type="PROSITE" id="PS50821"/>
    </source>
</evidence>
<dbReference type="SMART" id="SM01163">
    <property type="entry name" value="DUF1785"/>
    <property type="match status" value="1"/>
</dbReference>
<dbReference type="EMBL" id="KQ085960">
    <property type="protein sequence ID" value="KLO13369.1"/>
    <property type="molecule type" value="Genomic_DNA"/>
</dbReference>
<dbReference type="InterPro" id="IPR045246">
    <property type="entry name" value="Piwi_ago-like"/>
</dbReference>
<feature type="compositionally biased region" description="Gly residues" evidence="2">
    <location>
        <begin position="1"/>
        <end position="12"/>
    </location>
</feature>
<reference evidence="5 6" key="1">
    <citation type="submission" date="2015-04" db="EMBL/GenBank/DDBJ databases">
        <title>Complete genome sequence of Schizopora paradoxa KUC8140, a cosmopolitan wood degrader in East Asia.</title>
        <authorList>
            <consortium name="DOE Joint Genome Institute"/>
            <person name="Min B."/>
            <person name="Park H."/>
            <person name="Jang Y."/>
            <person name="Kim J.-J."/>
            <person name="Kim K.H."/>
            <person name="Pangilinan J."/>
            <person name="Lipzen A."/>
            <person name="Riley R."/>
            <person name="Grigoriev I.V."/>
            <person name="Spatafora J.W."/>
            <person name="Choi I.-G."/>
        </authorList>
    </citation>
    <scope>NUCLEOTIDE SEQUENCE [LARGE SCALE GENOMIC DNA]</scope>
    <source>
        <strain evidence="5 6">KUC8140</strain>
    </source>
</reference>
<dbReference type="STRING" id="27342.A0A0H2RN90"/>
<dbReference type="SMART" id="SM00949">
    <property type="entry name" value="PAZ"/>
    <property type="match status" value="1"/>
</dbReference>
<accession>A0A0H2RN90</accession>
<dbReference type="InterPro" id="IPR032474">
    <property type="entry name" value="Argonaute_N"/>
</dbReference>
<feature type="compositionally biased region" description="Gly residues" evidence="2">
    <location>
        <begin position="49"/>
        <end position="85"/>
    </location>
</feature>
<comment type="similarity">
    <text evidence="1">Belongs to the argonaute family.</text>
</comment>
<dbReference type="GO" id="GO:0003723">
    <property type="term" value="F:RNA binding"/>
    <property type="evidence" value="ECO:0007669"/>
    <property type="project" value="InterPro"/>
</dbReference>
<dbReference type="InterPro" id="IPR014811">
    <property type="entry name" value="ArgoL1"/>
</dbReference>
<evidence type="ECO:0000256" key="1">
    <source>
        <dbReference type="RuleBase" id="RU361178"/>
    </source>
</evidence>
<dbReference type="SMART" id="SM00950">
    <property type="entry name" value="Piwi"/>
    <property type="match status" value="1"/>
</dbReference>
<dbReference type="Pfam" id="PF02171">
    <property type="entry name" value="Piwi"/>
    <property type="match status" value="1"/>
</dbReference>
<sequence>MSYRGGGGGGDRGGYRGRGGDRGGYRGGGDRGGGGGGYRGRGGGDRGGYRGGGGDRGGGRGGGFRGGFDGRGRGRGGGGGGGREPGGIFEAPDQATTVDERLSEVDQNALVAAFRGMSIRPAELPLRPDWGKIGTPVTLRSNFFAVKIPKGPLYEYEVRISPNTTVRRVKRRIFELLEEVDRYAPFKRMVAHDFGAKLIAAKKLPQPISFDVVFYEEDEGGPHEHSKTYNIEFSYIQDIDLSVLTSYLSGNLQFKDLDVGPMLAALNIVLSTYPSRNGVTIGRNRFFFPNETFPLGGGLEAWKGFYSSARTTYKQLMVNVNVATTAFYSEGNLANAMMEFRNATFGARIDTFVRGVRVMTTHLGHKKTVKRSSPFNARTHKFFWEDENREVSVEEYFLKKYEIKLQYPEIPLVNIGGGNKQNLVPAEICQILPGQPFRGKLTDEHTAQMILHACKPPNVNARSIVGPGLTSLGFKGDEDPLPGFGIKIGHQMAVVPGRILRAPKVMYNRGPQQVDEERASWNLRSVRFAKGMTIDLAQFAVMVIKDGGRGEFASSNDPELATTVQGFLDMCGKCGMRVQGSKAMGYIQANLPPKSREDPTRKAAISTIRSTIMSLPRPPRIMLIVLSNGDKHIYAGIKHLADVWLDVATVCVHSEKIRRQAGQLQYFANVALKFNMKLGGVNHNLDQDSMAWFKQEPTMLVGMDVTHPGPGSLKGTPSIAAIVASVDDELGQFPASLRIQETKKEMISGLRDMMRERLENYQRVRNSLPKRIVVYRDGVSEGQYATVLREEMPEIKEAFKKFDTGNRQYRPTLTIVICGKRHNTRFYPVEKSAADPSLGNPKPGTVVDQGVTGIYSFDFFLQAHGGLQGTTRPTHYFVVHDENKFGSDHIQKMTHDVSYLFARATKAVSLVSPAYYADLACERGRCYIHELLMAVDNTTTTSGSSAEEHVMRSAQTLWRNGVRGNNLKDSMFYL</sequence>
<dbReference type="InterPro" id="IPR003100">
    <property type="entry name" value="PAZ_dom"/>
</dbReference>
<feature type="domain" description="PAZ" evidence="3">
    <location>
        <begin position="336"/>
        <end position="433"/>
    </location>
</feature>
<feature type="compositionally biased region" description="Gly residues" evidence="2">
    <location>
        <begin position="25"/>
        <end position="41"/>
    </location>
</feature>
<dbReference type="CDD" id="cd02846">
    <property type="entry name" value="PAZ_argonaute_like"/>
    <property type="match status" value="1"/>
</dbReference>
<dbReference type="Pfam" id="PF16486">
    <property type="entry name" value="ArgoN"/>
    <property type="match status" value="1"/>
</dbReference>
<evidence type="ECO:0000313" key="6">
    <source>
        <dbReference type="Proteomes" id="UP000053477"/>
    </source>
</evidence>
<dbReference type="SUPFAM" id="SSF101690">
    <property type="entry name" value="PAZ domain"/>
    <property type="match status" value="1"/>
</dbReference>
<dbReference type="SUPFAM" id="SSF53098">
    <property type="entry name" value="Ribonuclease H-like"/>
    <property type="match status" value="1"/>
</dbReference>
<evidence type="ECO:0000259" key="4">
    <source>
        <dbReference type="PROSITE" id="PS50822"/>
    </source>
</evidence>
<name>A0A0H2RN90_9AGAM</name>
<dbReference type="PROSITE" id="PS50821">
    <property type="entry name" value="PAZ"/>
    <property type="match status" value="1"/>
</dbReference>
<feature type="region of interest" description="Disordered" evidence="2">
    <location>
        <begin position="1"/>
        <end position="91"/>
    </location>
</feature>
<dbReference type="Gene3D" id="3.30.420.10">
    <property type="entry name" value="Ribonuclease H-like superfamily/Ribonuclease H"/>
    <property type="match status" value="1"/>
</dbReference>
<dbReference type="Pfam" id="PF16488">
    <property type="entry name" value="ArgoL2"/>
    <property type="match status" value="1"/>
</dbReference>
<evidence type="ECO:0000313" key="5">
    <source>
        <dbReference type="EMBL" id="KLO13369.1"/>
    </source>
</evidence>
<dbReference type="InParanoid" id="A0A0H2RN90"/>
<protein>
    <submittedName>
        <fullName evidence="5">Piwi-domain-containing protein</fullName>
    </submittedName>
</protein>
<dbReference type="AlphaFoldDB" id="A0A0H2RN90"/>
<keyword evidence="6" id="KW-1185">Reference proteome</keyword>
<dbReference type="InterPro" id="IPR036397">
    <property type="entry name" value="RNaseH_sf"/>
</dbReference>
<dbReference type="Gene3D" id="2.170.260.10">
    <property type="entry name" value="paz domain"/>
    <property type="match status" value="1"/>
</dbReference>
<dbReference type="InterPro" id="IPR036085">
    <property type="entry name" value="PAZ_dom_sf"/>
</dbReference>
<dbReference type="Gene3D" id="3.40.50.2300">
    <property type="match status" value="1"/>
</dbReference>
<proteinExistence type="inferred from homology"/>
<dbReference type="CDD" id="cd04657">
    <property type="entry name" value="Piwi_ago-like"/>
    <property type="match status" value="1"/>
</dbReference>
<dbReference type="PROSITE" id="PS50822">
    <property type="entry name" value="PIWI"/>
    <property type="match status" value="1"/>
</dbReference>
<dbReference type="PANTHER" id="PTHR22891">
    <property type="entry name" value="EUKARYOTIC TRANSLATION INITIATION FACTOR 2C"/>
    <property type="match status" value="1"/>
</dbReference>
<dbReference type="OrthoDB" id="10252740at2759"/>
<organism evidence="5 6">
    <name type="scientific">Schizopora paradoxa</name>
    <dbReference type="NCBI Taxonomy" id="27342"/>
    <lineage>
        <taxon>Eukaryota</taxon>
        <taxon>Fungi</taxon>
        <taxon>Dikarya</taxon>
        <taxon>Basidiomycota</taxon>
        <taxon>Agaricomycotina</taxon>
        <taxon>Agaricomycetes</taxon>
        <taxon>Hymenochaetales</taxon>
        <taxon>Schizoporaceae</taxon>
        <taxon>Schizopora</taxon>
    </lineage>
</organism>
<gene>
    <name evidence="5" type="ORF">SCHPADRAFT_890038</name>
</gene>